<evidence type="ECO:0000313" key="1">
    <source>
        <dbReference type="EMBL" id="KAE8267340.1"/>
    </source>
</evidence>
<dbReference type="Proteomes" id="UP000078113">
    <property type="component" value="Unassembled WGS sequence"/>
</dbReference>
<evidence type="ECO:0000313" key="2">
    <source>
        <dbReference type="Proteomes" id="UP000078113"/>
    </source>
</evidence>
<name>A0A8X7N893_9BASI</name>
<gene>
    <name evidence="1" type="ORF">A4X09_0g5006</name>
</gene>
<reference evidence="1" key="1">
    <citation type="submission" date="2016-04" db="EMBL/GenBank/DDBJ databases">
        <authorList>
            <person name="Nguyen H.D."/>
            <person name="Samba Siva P."/>
            <person name="Cullis J."/>
            <person name="Levesque C.A."/>
            <person name="Hambleton S."/>
        </authorList>
    </citation>
    <scope>NUCLEOTIDE SEQUENCE</scope>
    <source>
        <strain evidence="1">DAOMC 236422</strain>
    </source>
</reference>
<comment type="caution">
    <text evidence="1">The sequence shown here is derived from an EMBL/GenBank/DDBJ whole genome shotgun (WGS) entry which is preliminary data.</text>
</comment>
<dbReference type="AlphaFoldDB" id="A0A8X7N893"/>
<proteinExistence type="predicted"/>
<accession>A0A8X7N893</accession>
<protein>
    <submittedName>
        <fullName evidence="1">Uncharacterized protein</fullName>
    </submittedName>
</protein>
<reference evidence="1" key="2">
    <citation type="journal article" date="2019" name="IMA Fungus">
        <title>Genome sequencing and comparison of five Tilletia species to identify candidate genes for the detection of regulated species infecting wheat.</title>
        <authorList>
            <person name="Nguyen H.D.T."/>
            <person name="Sultana T."/>
            <person name="Kesanakurti P."/>
            <person name="Hambleton S."/>
        </authorList>
    </citation>
    <scope>NUCLEOTIDE SEQUENCE</scope>
    <source>
        <strain evidence="1">DAOMC 236422</strain>
    </source>
</reference>
<organism evidence="1 2">
    <name type="scientific">Tilletia walkeri</name>
    <dbReference type="NCBI Taxonomy" id="117179"/>
    <lineage>
        <taxon>Eukaryota</taxon>
        <taxon>Fungi</taxon>
        <taxon>Dikarya</taxon>
        <taxon>Basidiomycota</taxon>
        <taxon>Ustilaginomycotina</taxon>
        <taxon>Exobasidiomycetes</taxon>
        <taxon>Tilletiales</taxon>
        <taxon>Tilletiaceae</taxon>
        <taxon>Tilletia</taxon>
    </lineage>
</organism>
<sequence length="153" mass="16335">MPPYPNTQSTVCPASSPLPLDGDRFPLMKNFHPSASEAHQTSLKRERCLKIKSLYKLNPDFSESLDLAMEEGGPRRPGMGDLLARLLSDTVFLGFPSSSSPSPSPASGGAGSPALMIPIPKKDMGPALKAPYLPCAVDVYGSWFERGELADSA</sequence>
<keyword evidence="2" id="KW-1185">Reference proteome</keyword>
<dbReference type="EMBL" id="LWDG02000236">
    <property type="protein sequence ID" value="KAE8267340.1"/>
    <property type="molecule type" value="Genomic_DNA"/>
</dbReference>